<dbReference type="AlphaFoldDB" id="A0A9D2M2P5"/>
<dbReference type="EMBL" id="DWYA01000038">
    <property type="protein sequence ID" value="HJB39541.1"/>
    <property type="molecule type" value="Genomic_DNA"/>
</dbReference>
<keyword evidence="1" id="KW-0472">Membrane</keyword>
<gene>
    <name evidence="2" type="ORF">H9943_04010</name>
</gene>
<feature type="transmembrane region" description="Helical" evidence="1">
    <location>
        <begin position="246"/>
        <end position="265"/>
    </location>
</feature>
<reference evidence="2" key="2">
    <citation type="submission" date="2021-04" db="EMBL/GenBank/DDBJ databases">
        <authorList>
            <person name="Gilroy R."/>
        </authorList>
    </citation>
    <scope>NUCLEOTIDE SEQUENCE</scope>
    <source>
        <strain evidence="2">ChiBcec8-14828</strain>
    </source>
</reference>
<evidence type="ECO:0000313" key="2">
    <source>
        <dbReference type="EMBL" id="HJB39541.1"/>
    </source>
</evidence>
<feature type="transmembrane region" description="Helical" evidence="1">
    <location>
        <begin position="207"/>
        <end position="226"/>
    </location>
</feature>
<dbReference type="Proteomes" id="UP000824209">
    <property type="component" value="Unassembled WGS sequence"/>
</dbReference>
<feature type="transmembrane region" description="Helical" evidence="1">
    <location>
        <begin position="20"/>
        <end position="44"/>
    </location>
</feature>
<reference evidence="2" key="1">
    <citation type="journal article" date="2021" name="PeerJ">
        <title>Extensive microbial diversity within the chicken gut microbiome revealed by metagenomics and culture.</title>
        <authorList>
            <person name="Gilroy R."/>
            <person name="Ravi A."/>
            <person name="Getino M."/>
            <person name="Pursley I."/>
            <person name="Horton D.L."/>
            <person name="Alikhan N.F."/>
            <person name="Baker D."/>
            <person name="Gharbi K."/>
            <person name="Hall N."/>
            <person name="Watson M."/>
            <person name="Adriaenssens E.M."/>
            <person name="Foster-Nyarko E."/>
            <person name="Jarju S."/>
            <person name="Secka A."/>
            <person name="Antonio M."/>
            <person name="Oren A."/>
            <person name="Chaudhuri R.R."/>
            <person name="La Ragione R."/>
            <person name="Hildebrand F."/>
            <person name="Pallen M.J."/>
        </authorList>
    </citation>
    <scope>NUCLEOTIDE SEQUENCE</scope>
    <source>
        <strain evidence="2">ChiBcec8-14828</strain>
    </source>
</reference>
<protein>
    <submittedName>
        <fullName evidence="2">Uncharacterized protein</fullName>
    </submittedName>
</protein>
<evidence type="ECO:0000313" key="3">
    <source>
        <dbReference type="Proteomes" id="UP000824209"/>
    </source>
</evidence>
<proteinExistence type="predicted"/>
<accession>A0A9D2M2P5</accession>
<sequence>MKELLQFELKRCFHGRKFLFALTAGAVISICHIIFSVLPLVQWLDGWQGDLFLTPHSVYGHWIGMDAATIWPTLLYLLFPLFAALPCADSAFWDFHSGYCMQIIARGKKRHYVFAKWITIFLSGALVVLVTLCFDFALCCLFLPMVRPEALTNLYGINDRSFLTQWFYRMPLLYTAVYIVMDAVFIGAWGCLVLASSVLLPNRLQSAITPFLFYLLTYFVFNWLHFDRFALFAIALPFQPAQDVSLLTFFVYIFVVPALSFFFYFKKRERSDVL</sequence>
<keyword evidence="1" id="KW-1133">Transmembrane helix</keyword>
<feature type="transmembrane region" description="Helical" evidence="1">
    <location>
        <begin position="166"/>
        <end position="195"/>
    </location>
</feature>
<keyword evidence="1" id="KW-0812">Transmembrane</keyword>
<organism evidence="2 3">
    <name type="scientific">Candidatus Ruthenibacterium avium</name>
    <dbReference type="NCBI Taxonomy" id="2838751"/>
    <lineage>
        <taxon>Bacteria</taxon>
        <taxon>Bacillati</taxon>
        <taxon>Bacillota</taxon>
        <taxon>Clostridia</taxon>
        <taxon>Eubacteriales</taxon>
        <taxon>Oscillospiraceae</taxon>
        <taxon>Ruthenibacterium</taxon>
    </lineage>
</organism>
<comment type="caution">
    <text evidence="2">The sequence shown here is derived from an EMBL/GenBank/DDBJ whole genome shotgun (WGS) entry which is preliminary data.</text>
</comment>
<name>A0A9D2M2P5_9FIRM</name>
<feature type="transmembrane region" description="Helical" evidence="1">
    <location>
        <begin position="74"/>
        <end position="93"/>
    </location>
</feature>
<feature type="transmembrane region" description="Helical" evidence="1">
    <location>
        <begin position="114"/>
        <end position="146"/>
    </location>
</feature>
<evidence type="ECO:0000256" key="1">
    <source>
        <dbReference type="SAM" id="Phobius"/>
    </source>
</evidence>